<sequence length="188" mass="21274">MTEEFTLEDVSFWHQALARQLCRLFERLNVSMRQYGKQCHVDGTVVSRYLAGTRLPSPHFVACLLRDVEQAGGSLGFDELRRLTEVVARSRLTPADEAHYLVGELEERQLDAFQDMPEPSKADTNYVATLELRRHGTLQGESFHTNADGSVTRWIVYGTRAYHCVVEGREKTWDIDIVHGHPDGGCGP</sequence>
<proteinExistence type="predicted"/>
<evidence type="ECO:0000313" key="2">
    <source>
        <dbReference type="Proteomes" id="UP001490330"/>
    </source>
</evidence>
<dbReference type="EMBL" id="JBEPCV010000055">
    <property type="protein sequence ID" value="MER6908983.1"/>
    <property type="molecule type" value="Genomic_DNA"/>
</dbReference>
<name>A0ABV1VR61_9ACTN</name>
<gene>
    <name evidence="1" type="ORF">ABT322_35685</name>
</gene>
<dbReference type="RefSeq" id="WP_350722483.1">
    <property type="nucleotide sequence ID" value="NZ_JBEPCO010000036.1"/>
</dbReference>
<comment type="caution">
    <text evidence="1">The sequence shown here is derived from an EMBL/GenBank/DDBJ whole genome shotgun (WGS) entry which is preliminary data.</text>
</comment>
<organism evidence="1 2">
    <name type="scientific">Streptomyces flaveolus</name>
    <dbReference type="NCBI Taxonomy" id="67297"/>
    <lineage>
        <taxon>Bacteria</taxon>
        <taxon>Bacillati</taxon>
        <taxon>Actinomycetota</taxon>
        <taxon>Actinomycetes</taxon>
        <taxon>Kitasatosporales</taxon>
        <taxon>Streptomycetaceae</taxon>
        <taxon>Streptomyces</taxon>
    </lineage>
</organism>
<keyword evidence="2" id="KW-1185">Reference proteome</keyword>
<evidence type="ECO:0000313" key="1">
    <source>
        <dbReference type="EMBL" id="MER6908983.1"/>
    </source>
</evidence>
<reference evidence="1 2" key="1">
    <citation type="submission" date="2024-06" db="EMBL/GenBank/DDBJ databases">
        <title>The Natural Products Discovery Center: Release of the First 8490 Sequenced Strains for Exploring Actinobacteria Biosynthetic Diversity.</title>
        <authorList>
            <person name="Kalkreuter E."/>
            <person name="Kautsar S.A."/>
            <person name="Yang D."/>
            <person name="Bader C.D."/>
            <person name="Teijaro C.N."/>
            <person name="Fluegel L."/>
            <person name="Davis C.M."/>
            <person name="Simpson J.R."/>
            <person name="Lauterbach L."/>
            <person name="Steele A.D."/>
            <person name="Gui C."/>
            <person name="Meng S."/>
            <person name="Li G."/>
            <person name="Viehrig K."/>
            <person name="Ye F."/>
            <person name="Su P."/>
            <person name="Kiefer A.F."/>
            <person name="Nichols A."/>
            <person name="Cepeda A.J."/>
            <person name="Yan W."/>
            <person name="Fan B."/>
            <person name="Jiang Y."/>
            <person name="Adhikari A."/>
            <person name="Zheng C.-J."/>
            <person name="Schuster L."/>
            <person name="Cowan T.M."/>
            <person name="Smanski M.J."/>
            <person name="Chevrette M.G."/>
            <person name="De Carvalho L.P.S."/>
            <person name="Shen B."/>
        </authorList>
    </citation>
    <scope>NUCLEOTIDE SEQUENCE [LARGE SCALE GENOMIC DNA]</scope>
    <source>
        <strain evidence="1 2">NPDC000632</strain>
    </source>
</reference>
<dbReference type="Proteomes" id="UP001490330">
    <property type="component" value="Unassembled WGS sequence"/>
</dbReference>
<evidence type="ECO:0008006" key="3">
    <source>
        <dbReference type="Google" id="ProtNLM"/>
    </source>
</evidence>
<accession>A0ABV1VR61</accession>
<protein>
    <recommendedName>
        <fullName evidence="3">XRE family transcriptional regulator</fullName>
    </recommendedName>
</protein>